<dbReference type="Gene3D" id="4.10.1110.10">
    <property type="entry name" value="AN1-like Zinc finger"/>
    <property type="match status" value="2"/>
</dbReference>
<reference evidence="7 8" key="1">
    <citation type="journal article" date="2022" name="bioRxiv">
        <title>Genomics of Preaxostyla Flagellates Illuminates Evolutionary Transitions and the Path Towards Mitochondrial Loss.</title>
        <authorList>
            <person name="Novak L.V.F."/>
            <person name="Treitli S.C."/>
            <person name="Pyrih J."/>
            <person name="Halakuc P."/>
            <person name="Pipaliya S.V."/>
            <person name="Vacek V."/>
            <person name="Brzon O."/>
            <person name="Soukal P."/>
            <person name="Eme L."/>
            <person name="Dacks J.B."/>
            <person name="Karnkowska A."/>
            <person name="Elias M."/>
            <person name="Hampl V."/>
        </authorList>
    </citation>
    <scope>NUCLEOTIDE SEQUENCE [LARGE SCALE GENOMIC DNA]</scope>
    <source>
        <strain evidence="7">NAU3</strain>
        <tissue evidence="7">Gut</tissue>
    </source>
</reference>
<dbReference type="InterPro" id="IPR057358">
    <property type="entry name" value="UBL_ZFAND1-like"/>
</dbReference>
<dbReference type="InterPro" id="IPR035896">
    <property type="entry name" value="AN1-like_Znf"/>
</dbReference>
<name>A0ABQ9WRU1_9EUKA</name>
<dbReference type="Pfam" id="PF25327">
    <property type="entry name" value="UBL_ZFAND1"/>
    <property type="match status" value="1"/>
</dbReference>
<accession>A0ABQ9WRU1</accession>
<keyword evidence="8" id="KW-1185">Reference proteome</keyword>
<dbReference type="PROSITE" id="PS51039">
    <property type="entry name" value="ZF_AN1"/>
    <property type="match status" value="1"/>
</dbReference>
<evidence type="ECO:0000259" key="6">
    <source>
        <dbReference type="PROSITE" id="PS51039"/>
    </source>
</evidence>
<evidence type="ECO:0000256" key="5">
    <source>
        <dbReference type="PROSITE-ProRule" id="PRU00449"/>
    </source>
</evidence>
<evidence type="ECO:0000256" key="1">
    <source>
        <dbReference type="ARBA" id="ARBA00022723"/>
    </source>
</evidence>
<dbReference type="InterPro" id="IPR057357">
    <property type="entry name" value="Znf-C2H2_ZFAND2A/B"/>
</dbReference>
<dbReference type="Pfam" id="PF25403">
    <property type="entry name" value="zf-C2H2_ZFAND2"/>
    <property type="match status" value="1"/>
</dbReference>
<dbReference type="InterPro" id="IPR000058">
    <property type="entry name" value="Znf_AN1"/>
</dbReference>
<dbReference type="PANTHER" id="PTHR14677:SF40">
    <property type="entry name" value="CDC48-ASSOCIATED UBIQUITIN-LIKE_ZINC FINGER PROTEIN 1"/>
    <property type="match status" value="1"/>
</dbReference>
<dbReference type="SUPFAM" id="SSF118310">
    <property type="entry name" value="AN1-like Zinc finger"/>
    <property type="match status" value="2"/>
</dbReference>
<evidence type="ECO:0000313" key="8">
    <source>
        <dbReference type="Proteomes" id="UP001281761"/>
    </source>
</evidence>
<keyword evidence="1" id="KW-0479">Metal-binding</keyword>
<comment type="caution">
    <text evidence="7">The sequence shown here is derived from an EMBL/GenBank/DDBJ whole genome shotgun (WGS) entry which is preliminary data.</text>
</comment>
<evidence type="ECO:0000313" key="7">
    <source>
        <dbReference type="EMBL" id="KAK2941799.1"/>
    </source>
</evidence>
<dbReference type="Pfam" id="PF01428">
    <property type="entry name" value="zf-AN1"/>
    <property type="match status" value="1"/>
</dbReference>
<proteinExistence type="predicted"/>
<evidence type="ECO:0000256" key="3">
    <source>
        <dbReference type="ARBA" id="ARBA00022771"/>
    </source>
</evidence>
<organism evidence="7 8">
    <name type="scientific">Blattamonas nauphoetae</name>
    <dbReference type="NCBI Taxonomy" id="2049346"/>
    <lineage>
        <taxon>Eukaryota</taxon>
        <taxon>Metamonada</taxon>
        <taxon>Preaxostyla</taxon>
        <taxon>Oxymonadida</taxon>
        <taxon>Blattamonas</taxon>
    </lineage>
</organism>
<keyword evidence="2" id="KW-0677">Repeat</keyword>
<keyword evidence="3 5" id="KW-0863">Zinc-finger</keyword>
<sequence>MEKVGEDYGLHCSEPTCRQLDFLPIKCNHCGLPFCAEHYDPTRHSCSYSLQPPSDRTVPRCPLCNQPVYVGLNEDPNIAVNRHIEQGCKLPARPSNLIQCTFHGCSEQMHVPLFCPYCHKALCVKHHLPESHMCTQFVPEGQAKHHSLQGRSVALRAQLANRPKSTFAEQRAKRMKAKGDSKVKHLDKVYIDIHLPDGTISTHFVNKNLFIGRIIDDIAKIEHLVNHNNVPGEKKLGLFLIDSDTPLSMSSRVHEFFSNGSELYEAIMDYF</sequence>
<keyword evidence="4" id="KW-0862">Zinc</keyword>
<evidence type="ECO:0000256" key="4">
    <source>
        <dbReference type="ARBA" id="ARBA00022833"/>
    </source>
</evidence>
<gene>
    <name evidence="7" type="ORF">BLNAU_23282</name>
</gene>
<feature type="domain" description="AN1-type" evidence="6">
    <location>
        <begin position="6"/>
        <end position="54"/>
    </location>
</feature>
<dbReference type="Proteomes" id="UP001281761">
    <property type="component" value="Unassembled WGS sequence"/>
</dbReference>
<dbReference type="SMART" id="SM00154">
    <property type="entry name" value="ZnF_AN1"/>
    <property type="match status" value="2"/>
</dbReference>
<dbReference type="PANTHER" id="PTHR14677">
    <property type="entry name" value="ARSENITE INDUCUBLE RNA ASSOCIATED PROTEIN AIP-1-RELATED"/>
    <property type="match status" value="1"/>
</dbReference>
<evidence type="ECO:0000256" key="2">
    <source>
        <dbReference type="ARBA" id="ARBA00022737"/>
    </source>
</evidence>
<protein>
    <submittedName>
        <fullName evidence="7">AN1-type zinc finger protein 2A</fullName>
    </submittedName>
</protein>
<dbReference type="EMBL" id="JARBJD010000461">
    <property type="protein sequence ID" value="KAK2941799.1"/>
    <property type="molecule type" value="Genomic_DNA"/>
</dbReference>